<keyword evidence="3" id="KW-1185">Reference proteome</keyword>
<proteinExistence type="predicted"/>
<reference evidence="2" key="1">
    <citation type="submission" date="2023-06" db="EMBL/GenBank/DDBJ databases">
        <title>Survivors Of The Sea: Transcriptome response of Skeletonema marinoi to long-term dormancy.</title>
        <authorList>
            <person name="Pinder M.I.M."/>
            <person name="Kourtchenko O."/>
            <person name="Robertson E.K."/>
            <person name="Larsson T."/>
            <person name="Maumus F."/>
            <person name="Osuna-Cruz C.M."/>
            <person name="Vancaester E."/>
            <person name="Stenow R."/>
            <person name="Vandepoele K."/>
            <person name="Ploug H."/>
            <person name="Bruchert V."/>
            <person name="Godhe A."/>
            <person name="Topel M."/>
        </authorList>
    </citation>
    <scope>NUCLEOTIDE SEQUENCE</scope>
    <source>
        <strain evidence="2">R05AC</strain>
    </source>
</reference>
<dbReference type="AlphaFoldDB" id="A0AAD9DIB1"/>
<feature type="compositionally biased region" description="Gly residues" evidence="1">
    <location>
        <begin position="38"/>
        <end position="51"/>
    </location>
</feature>
<protein>
    <submittedName>
        <fullName evidence="2">Uncharacterized protein</fullName>
    </submittedName>
</protein>
<evidence type="ECO:0000256" key="1">
    <source>
        <dbReference type="SAM" id="MobiDB-lite"/>
    </source>
</evidence>
<organism evidence="2 3">
    <name type="scientific">Skeletonema marinoi</name>
    <dbReference type="NCBI Taxonomy" id="267567"/>
    <lineage>
        <taxon>Eukaryota</taxon>
        <taxon>Sar</taxon>
        <taxon>Stramenopiles</taxon>
        <taxon>Ochrophyta</taxon>
        <taxon>Bacillariophyta</taxon>
        <taxon>Coscinodiscophyceae</taxon>
        <taxon>Thalassiosirophycidae</taxon>
        <taxon>Thalassiosirales</taxon>
        <taxon>Skeletonemataceae</taxon>
        <taxon>Skeletonema</taxon>
        <taxon>Skeletonema marinoi-dohrnii complex</taxon>
    </lineage>
</organism>
<evidence type="ECO:0000313" key="2">
    <source>
        <dbReference type="EMBL" id="KAK1747149.1"/>
    </source>
</evidence>
<feature type="region of interest" description="Disordered" evidence="1">
    <location>
        <begin position="28"/>
        <end position="55"/>
    </location>
</feature>
<comment type="caution">
    <text evidence="2">The sequence shown here is derived from an EMBL/GenBank/DDBJ whole genome shotgun (WGS) entry which is preliminary data.</text>
</comment>
<sequence>MHEWRNLVDAMKELNRKTYDEALGQVMNRRSSDEERSGTGGQHIGNLGGGRKSATCELSSSTLEGAGDAIDPTKFYEQLMSYTIEAMEARHHINTNNVGDAAVVFRCLVATLEFSINHELIRLDELIGLFEIDNWNDGETKEGDDNLHRVKETHTSYDHLLPKLKMQWIMNGRAIFSHA</sequence>
<name>A0AAD9DIB1_9STRA</name>
<evidence type="ECO:0000313" key="3">
    <source>
        <dbReference type="Proteomes" id="UP001224775"/>
    </source>
</evidence>
<accession>A0AAD9DIB1</accession>
<dbReference type="Proteomes" id="UP001224775">
    <property type="component" value="Unassembled WGS sequence"/>
</dbReference>
<gene>
    <name evidence="2" type="ORF">QTG54_002493</name>
</gene>
<dbReference type="EMBL" id="JATAAI010000003">
    <property type="protein sequence ID" value="KAK1747149.1"/>
    <property type="molecule type" value="Genomic_DNA"/>
</dbReference>